<name>A0ABW8BYV1_9ACTN</name>
<keyword evidence="1" id="KW-1133">Transmembrane helix</keyword>
<sequence>MAGVSQIPPTPSSKPRRLTAAAGLAALEGLALAACGLVLLVLALTGHSDNVRNAVVGALTVLALGAIPLAAAYGLLHARRWSRGPALIIQLLALPVAWTLVHGAAALVAAGVALALMALAGLVLLVHPATTAALGIGDRGQA</sequence>
<feature type="transmembrane region" description="Helical" evidence="1">
    <location>
        <begin position="114"/>
        <end position="136"/>
    </location>
</feature>
<evidence type="ECO:0008006" key="4">
    <source>
        <dbReference type="Google" id="ProtNLM"/>
    </source>
</evidence>
<evidence type="ECO:0000256" key="1">
    <source>
        <dbReference type="SAM" id="Phobius"/>
    </source>
</evidence>
<keyword evidence="1" id="KW-0812">Transmembrane</keyword>
<feature type="transmembrane region" description="Helical" evidence="1">
    <location>
        <begin position="21"/>
        <end position="42"/>
    </location>
</feature>
<accession>A0ABW8BYV1</accession>
<keyword evidence="1" id="KW-0472">Membrane</keyword>
<dbReference type="EMBL" id="JBITYG010000001">
    <property type="protein sequence ID" value="MFI9099351.1"/>
    <property type="molecule type" value="Genomic_DNA"/>
</dbReference>
<evidence type="ECO:0000313" key="3">
    <source>
        <dbReference type="Proteomes" id="UP001614394"/>
    </source>
</evidence>
<dbReference type="Proteomes" id="UP001614394">
    <property type="component" value="Unassembled WGS sequence"/>
</dbReference>
<feature type="transmembrane region" description="Helical" evidence="1">
    <location>
        <begin position="54"/>
        <end position="76"/>
    </location>
</feature>
<comment type="caution">
    <text evidence="2">The sequence shown here is derived from an EMBL/GenBank/DDBJ whole genome shotgun (WGS) entry which is preliminary data.</text>
</comment>
<keyword evidence="3" id="KW-1185">Reference proteome</keyword>
<organism evidence="2 3">
    <name type="scientific">Streptomyces fildesensis</name>
    <dbReference type="NCBI Taxonomy" id="375757"/>
    <lineage>
        <taxon>Bacteria</taxon>
        <taxon>Bacillati</taxon>
        <taxon>Actinomycetota</taxon>
        <taxon>Actinomycetes</taxon>
        <taxon>Kitasatosporales</taxon>
        <taxon>Streptomycetaceae</taxon>
        <taxon>Streptomyces</taxon>
    </lineage>
</organism>
<evidence type="ECO:0000313" key="2">
    <source>
        <dbReference type="EMBL" id="MFI9099351.1"/>
    </source>
</evidence>
<reference evidence="2 3" key="1">
    <citation type="submission" date="2024-10" db="EMBL/GenBank/DDBJ databases">
        <title>The Natural Products Discovery Center: Release of the First 8490 Sequenced Strains for Exploring Actinobacteria Biosynthetic Diversity.</title>
        <authorList>
            <person name="Kalkreuter E."/>
            <person name="Kautsar S.A."/>
            <person name="Yang D."/>
            <person name="Bader C.D."/>
            <person name="Teijaro C.N."/>
            <person name="Fluegel L."/>
            <person name="Davis C.M."/>
            <person name="Simpson J.R."/>
            <person name="Lauterbach L."/>
            <person name="Steele A.D."/>
            <person name="Gui C."/>
            <person name="Meng S."/>
            <person name="Li G."/>
            <person name="Viehrig K."/>
            <person name="Ye F."/>
            <person name="Su P."/>
            <person name="Kiefer A.F."/>
            <person name="Nichols A."/>
            <person name="Cepeda A.J."/>
            <person name="Yan W."/>
            <person name="Fan B."/>
            <person name="Jiang Y."/>
            <person name="Adhikari A."/>
            <person name="Zheng C.-J."/>
            <person name="Schuster L."/>
            <person name="Cowan T.M."/>
            <person name="Smanski M.J."/>
            <person name="Chevrette M.G."/>
            <person name="De Carvalho L.P.S."/>
            <person name="Shen B."/>
        </authorList>
    </citation>
    <scope>NUCLEOTIDE SEQUENCE [LARGE SCALE GENOMIC DNA]</scope>
    <source>
        <strain evidence="2 3">NPDC053399</strain>
    </source>
</reference>
<gene>
    <name evidence="2" type="ORF">ACIGXA_02415</name>
</gene>
<feature type="transmembrane region" description="Helical" evidence="1">
    <location>
        <begin position="88"/>
        <end position="108"/>
    </location>
</feature>
<proteinExistence type="predicted"/>
<dbReference type="RefSeq" id="WP_374118265.1">
    <property type="nucleotide sequence ID" value="NZ_JBITYG010000001.1"/>
</dbReference>
<protein>
    <recommendedName>
        <fullName evidence="4">Integral membrane protein</fullName>
    </recommendedName>
</protein>